<protein>
    <recommendedName>
        <fullName evidence="4">Acyltransferase 3 domain-containing protein</fullName>
    </recommendedName>
</protein>
<comment type="caution">
    <text evidence="2">The sequence shown here is derived from an EMBL/GenBank/DDBJ whole genome shotgun (WGS) entry which is preliminary data.</text>
</comment>
<feature type="transmembrane region" description="Helical" evidence="1">
    <location>
        <begin position="161"/>
        <end position="183"/>
    </location>
</feature>
<feature type="transmembrane region" description="Helical" evidence="1">
    <location>
        <begin position="189"/>
        <end position="209"/>
    </location>
</feature>
<feature type="transmembrane region" description="Helical" evidence="1">
    <location>
        <begin position="38"/>
        <end position="57"/>
    </location>
</feature>
<evidence type="ECO:0000313" key="2">
    <source>
        <dbReference type="EMBL" id="PZO82666.1"/>
    </source>
</evidence>
<dbReference type="InterPro" id="IPR008875">
    <property type="entry name" value="TraX"/>
</dbReference>
<dbReference type="AlphaFoldDB" id="A0A2W4ZM64"/>
<evidence type="ECO:0000313" key="3">
    <source>
        <dbReference type="Proteomes" id="UP000249557"/>
    </source>
</evidence>
<reference evidence="2 3" key="1">
    <citation type="submission" date="2017-08" db="EMBL/GenBank/DDBJ databases">
        <title>Infants hospitalized years apart are colonized by the same room-sourced microbial strains.</title>
        <authorList>
            <person name="Brooks B."/>
            <person name="Olm M.R."/>
            <person name="Firek B.A."/>
            <person name="Baker R."/>
            <person name="Thomas B.C."/>
            <person name="Morowitz M.J."/>
            <person name="Banfield J.F."/>
        </authorList>
    </citation>
    <scope>NUCLEOTIDE SEQUENCE [LARGE SCALE GENOMIC DNA]</scope>
    <source>
        <strain evidence="2">S2_018_000_R2_104</strain>
    </source>
</reference>
<feature type="transmembrane region" description="Helical" evidence="1">
    <location>
        <begin position="12"/>
        <end position="32"/>
    </location>
</feature>
<sequence>MTSRAPASLTSYDFLKCAALALMIIDHVGAFFYPEQEWFRVFGRFSAPIWLFLIGFARSRDLPPRLWAGVFILTAVSFTVGANLLPLTILVTIILCRLVIDPVMEWVRRKPVILYLMVTFLFFLTFPTFFFFEYGAVALLPVMAGYMTRNRAELPFGKDDIFRFSLIAGGAYAVMELVVFLNFSMTQKMVVGAGMMALFSALTMFRPLVFVRLTDVLPRTLVCLIQIGGRWTLEIYIFHLVVFRILSPLARGEAIPFFTLHLFS</sequence>
<accession>A0A2W4ZM64</accession>
<dbReference type="Proteomes" id="UP000249557">
    <property type="component" value="Unassembled WGS sequence"/>
</dbReference>
<name>A0A2W4ZM64_9BACT</name>
<keyword evidence="1" id="KW-1133">Transmembrane helix</keyword>
<evidence type="ECO:0000256" key="1">
    <source>
        <dbReference type="SAM" id="Phobius"/>
    </source>
</evidence>
<keyword evidence="1" id="KW-0472">Membrane</keyword>
<feature type="transmembrane region" description="Helical" evidence="1">
    <location>
        <begin position="69"/>
        <end position="100"/>
    </location>
</feature>
<gene>
    <name evidence="2" type="ORF">DI626_09890</name>
</gene>
<keyword evidence="1" id="KW-0812">Transmembrane</keyword>
<proteinExistence type="predicted"/>
<feature type="transmembrane region" description="Helical" evidence="1">
    <location>
        <begin position="112"/>
        <end position="140"/>
    </location>
</feature>
<evidence type="ECO:0008006" key="4">
    <source>
        <dbReference type="Google" id="ProtNLM"/>
    </source>
</evidence>
<dbReference type="EMBL" id="QFNK01000250">
    <property type="protein sequence ID" value="PZO82666.1"/>
    <property type="molecule type" value="Genomic_DNA"/>
</dbReference>
<dbReference type="Pfam" id="PF05857">
    <property type="entry name" value="TraX"/>
    <property type="match status" value="1"/>
</dbReference>
<organism evidence="2 3">
    <name type="scientific">Micavibrio aeruginosavorus</name>
    <dbReference type="NCBI Taxonomy" id="349221"/>
    <lineage>
        <taxon>Bacteria</taxon>
        <taxon>Pseudomonadati</taxon>
        <taxon>Bdellovibrionota</taxon>
        <taxon>Bdellovibrionia</taxon>
        <taxon>Bdellovibrionales</taxon>
        <taxon>Pseudobdellovibrionaceae</taxon>
        <taxon>Micavibrio</taxon>
    </lineage>
</organism>